<feature type="region of interest" description="Disordered" evidence="1">
    <location>
        <begin position="1453"/>
        <end position="1496"/>
    </location>
</feature>
<comment type="caution">
    <text evidence="3">The sequence shown here is derived from an EMBL/GenBank/DDBJ whole genome shotgun (WGS) entry which is preliminary data.</text>
</comment>
<gene>
    <name evidence="3" type="ORF">J8A68_004638</name>
</gene>
<keyword evidence="4" id="KW-1185">Reference proteome</keyword>
<feature type="compositionally biased region" description="Acidic residues" evidence="1">
    <location>
        <begin position="894"/>
        <end position="914"/>
    </location>
</feature>
<reference evidence="3 4" key="1">
    <citation type="journal article" date="2021" name="DNA Res.">
        <title>Genome analysis of Candida subhashii reveals its hybrid nature and dual mitochondrial genome conformations.</title>
        <authorList>
            <person name="Mixao V."/>
            <person name="Hegedusova E."/>
            <person name="Saus E."/>
            <person name="Pryszcz L.P."/>
            <person name="Cillingova A."/>
            <person name="Nosek J."/>
            <person name="Gabaldon T."/>
        </authorList>
    </citation>
    <scope>NUCLEOTIDE SEQUENCE [LARGE SCALE GENOMIC DNA]</scope>
    <source>
        <strain evidence="3 4">CBS 10753</strain>
    </source>
</reference>
<evidence type="ECO:0000259" key="2">
    <source>
        <dbReference type="Pfam" id="PF12234"/>
    </source>
</evidence>
<evidence type="ECO:0000313" key="3">
    <source>
        <dbReference type="EMBL" id="KAG7661839.1"/>
    </source>
</evidence>
<evidence type="ECO:0000256" key="1">
    <source>
        <dbReference type="SAM" id="MobiDB-lite"/>
    </source>
</evidence>
<accession>A0A8J5QGN3</accession>
<dbReference type="EMBL" id="JAGSYN010000194">
    <property type="protein sequence ID" value="KAG7661839.1"/>
    <property type="molecule type" value="Genomic_DNA"/>
</dbReference>
<dbReference type="Pfam" id="PF12234">
    <property type="entry name" value="Rav1p_C"/>
    <property type="match status" value="1"/>
</dbReference>
<sequence>MTITFVPGEVNKTPYSVGQGNWKNHHILVYGSGNNLIITGATVLESNKNPNPDNIDKNLQTIYLDRDPYAIDVNDSNGFIMISIESRIVIFKPVNEYMKIPKWQQAMEFEVEDKQSVNCIKWAICENEFVVATDKTLYLYHLYDEYGELKINKRWESAEANPVTSIDITSNGSKIFTTSGAYDRIIKVWTRINYGNENTLFEVAYLQHPNHSYVTKFHWRIRSADQCSPGNSKHKRRITDAAMANIKNIRGYLNLENEDDSSDIIYSFTNDFKFHVWASYEVNGHNHIRNWMTLDLSECFPNIYTIVIIENYFLKSSLMQQLKKLHNSGVFEGLNLDDLDLLLVISETGDIKCFAITNISQYPPSNIQFKPLNHHVSYKFSENSFPFGSFDIHKSKYQAEVITKELIQSQEYITDVLHPVLMKDVTVLNNDPRIHALSIIIHDRIKNTIRFNTIDFRKLLDPTKDSGIILLSKFQGHTKSIRKVVKSNSSFTNNNILLSISNFPEHNYIWEAMLLTENKYHLMSVTKRFQLNVDHLNCGDITPSKKGISSAAIINDVEPPIGNKRRHIVVSIERDGHLSVWDCNGSTNDDQPADLVLRQDIDLADKFSEPRAFILTEFPDNSTSLKQYCIFAVFENDIVKAWRLSLSYSKSNFITKIGFNSQNIAGLPQDEKIFQIGTVDAFIQDSTKSLVTVIDENGLLRCYTLDYSNTETLQWKLTHSLVTNIKRASKIHGSTIINKFAVVDETGSVLTVWDVNQGVLEYEETFPEENGPVKDLDWTFISASTEKSTSNAILSIGFSRFVLLYTQLRYDYTNKIPTFACLKKIDISDYTSHEIGDSIWLDGGYLIIGSGNQFFIDDRWVKLGSRTIDSMIRQLMTGYSTEGRSWKQPSMFGVDDESDSDEVVDSEVEEEDDGGGYKTVTKPMEEMVYDISQLVRVLNGPLPIYHPQFLIQGLFMSQVNSVKKILVKLFHDLRNGEAITWDLNMNIEEEIHSTSGISIKEDAPKAKGALQRRMSQLFSIDVFSKFNDEMADLLTENLMKISLPLLTRHQQSTLISVVAIVKELTKHLPSLDDNGIRFMIGFKLFQLSTKQTKLSMRDINWALHSDNKEMLLAAVEDHYKHRMTWESIRQTGLAYWIKTDRLIKIIENAARNEFSENRDPSGRVSLFYLALHKKQILIGLWRTVSHQEQQKMLKFLSNDFTQTRWKSAALKNAFVLLGKHRFMDAAYFFLLGDAPADCCSTLASRVGDVALAIAIAKVYSGTAKPHDENDKQSLITVIENYILPKAVLNGDRWTTSWMFWQMGSKELSIQALIRSPLDIVMQNRDQFSERSVQHLNVSTKGQSFLRDDPVLILLFNDLRQRKINYFKGSLDISKYEEFQFIVKVCLIYTRMGCDYLALLLLRTWSFSETEIAESIDWGSPISPTGKEKMDEYFTGTSNGGVPNLLNSFSFDQPSKKKKQLPQIAAKMKQQASMKNKTPPPAQAFEEPDMSAFSFGF</sequence>
<dbReference type="PANTHER" id="PTHR13950:SF9">
    <property type="entry name" value="RABCONNECTIN-3A"/>
    <property type="match status" value="1"/>
</dbReference>
<feature type="domain" description="RAVE complex protein Rav1 C-terminal" evidence="2">
    <location>
        <begin position="699"/>
        <end position="1399"/>
    </location>
</feature>
<organism evidence="3 4">
    <name type="scientific">[Candida] subhashii</name>
    <dbReference type="NCBI Taxonomy" id="561895"/>
    <lineage>
        <taxon>Eukaryota</taxon>
        <taxon>Fungi</taxon>
        <taxon>Dikarya</taxon>
        <taxon>Ascomycota</taxon>
        <taxon>Saccharomycotina</taxon>
        <taxon>Pichiomycetes</taxon>
        <taxon>Debaryomycetaceae</taxon>
        <taxon>Spathaspora</taxon>
    </lineage>
</organism>
<name>A0A8J5QGN3_9ASCO</name>
<dbReference type="InterPro" id="IPR022033">
    <property type="entry name" value="Rav1p_C"/>
</dbReference>
<dbReference type="PANTHER" id="PTHR13950">
    <property type="entry name" value="RABCONNECTIN-RELATED"/>
    <property type="match status" value="1"/>
</dbReference>
<feature type="region of interest" description="Disordered" evidence="1">
    <location>
        <begin position="890"/>
        <end position="917"/>
    </location>
</feature>
<dbReference type="Proteomes" id="UP000694255">
    <property type="component" value="Unassembled WGS sequence"/>
</dbReference>
<proteinExistence type="predicted"/>
<dbReference type="InterPro" id="IPR052208">
    <property type="entry name" value="DmX-like/RAVE_component"/>
</dbReference>
<evidence type="ECO:0000313" key="4">
    <source>
        <dbReference type="Proteomes" id="UP000694255"/>
    </source>
</evidence>
<dbReference type="OrthoDB" id="342131at2759"/>
<protein>
    <submittedName>
        <fullName evidence="3">RAV1</fullName>
    </submittedName>
</protein>
<dbReference type="InterPro" id="IPR001680">
    <property type="entry name" value="WD40_rpt"/>
</dbReference>
<dbReference type="GeneID" id="73471438"/>
<dbReference type="Pfam" id="PF00400">
    <property type="entry name" value="WD40"/>
    <property type="match status" value="1"/>
</dbReference>
<dbReference type="GO" id="GO:0007035">
    <property type="term" value="P:vacuolar acidification"/>
    <property type="evidence" value="ECO:0007669"/>
    <property type="project" value="TreeGrafter"/>
</dbReference>
<dbReference type="RefSeq" id="XP_049262072.1">
    <property type="nucleotide sequence ID" value="XM_049408618.1"/>
</dbReference>
<dbReference type="GO" id="GO:0043291">
    <property type="term" value="C:RAVE complex"/>
    <property type="evidence" value="ECO:0007669"/>
    <property type="project" value="TreeGrafter"/>
</dbReference>